<feature type="region of interest" description="Involved in Mg(2+) ion dislocation from EF-Tu" evidence="5">
    <location>
        <begin position="80"/>
        <end position="83"/>
    </location>
</feature>
<evidence type="ECO:0000259" key="6">
    <source>
        <dbReference type="Pfam" id="PF00889"/>
    </source>
</evidence>
<dbReference type="InterPro" id="IPR036402">
    <property type="entry name" value="EF-Ts_dimer_sf"/>
</dbReference>
<dbReference type="SUPFAM" id="SSF46934">
    <property type="entry name" value="UBA-like"/>
    <property type="match status" value="1"/>
</dbReference>
<evidence type="ECO:0000256" key="2">
    <source>
        <dbReference type="ARBA" id="ARBA00016956"/>
    </source>
</evidence>
<keyword evidence="5" id="KW-0963">Cytoplasm</keyword>
<dbReference type="Gene3D" id="3.30.479.20">
    <property type="entry name" value="Elongation factor Ts, dimerisation domain"/>
    <property type="match status" value="1"/>
</dbReference>
<name>A0A1G2U3X1_9BACT</name>
<protein>
    <recommendedName>
        <fullName evidence="2 5">Elongation factor Ts</fullName>
        <shortName evidence="5">EF-Ts</shortName>
    </recommendedName>
</protein>
<gene>
    <name evidence="5" type="primary">tsf</name>
    <name evidence="7" type="ORF">A3B14_02220</name>
</gene>
<dbReference type="GO" id="GO:0005737">
    <property type="term" value="C:cytoplasm"/>
    <property type="evidence" value="ECO:0007669"/>
    <property type="project" value="UniProtKB-SubCell"/>
</dbReference>
<comment type="subcellular location">
    <subcellularLocation>
        <location evidence="5">Cytoplasm</location>
    </subcellularLocation>
</comment>
<evidence type="ECO:0000256" key="5">
    <source>
        <dbReference type="HAMAP-Rule" id="MF_00050"/>
    </source>
</evidence>
<dbReference type="EMBL" id="MHWE01000010">
    <property type="protein sequence ID" value="OHB04203.1"/>
    <property type="molecule type" value="Genomic_DNA"/>
</dbReference>
<dbReference type="InterPro" id="IPR009060">
    <property type="entry name" value="UBA-like_sf"/>
</dbReference>
<evidence type="ECO:0000256" key="1">
    <source>
        <dbReference type="ARBA" id="ARBA00005532"/>
    </source>
</evidence>
<dbReference type="InterPro" id="IPR018101">
    <property type="entry name" value="Transl_elong_Ts_CS"/>
</dbReference>
<evidence type="ECO:0000313" key="8">
    <source>
        <dbReference type="Proteomes" id="UP000176800"/>
    </source>
</evidence>
<keyword evidence="4 5" id="KW-0648">Protein biosynthesis</keyword>
<dbReference type="PROSITE" id="PS01127">
    <property type="entry name" value="EF_TS_2"/>
    <property type="match status" value="1"/>
</dbReference>
<accession>A0A1G2U3X1</accession>
<comment type="caution">
    <text evidence="7">The sequence shown here is derived from an EMBL/GenBank/DDBJ whole genome shotgun (WGS) entry which is preliminary data.</text>
</comment>
<dbReference type="PANTHER" id="PTHR11741">
    <property type="entry name" value="ELONGATION FACTOR TS"/>
    <property type="match status" value="1"/>
</dbReference>
<dbReference type="AlphaFoldDB" id="A0A1G2U3X1"/>
<feature type="domain" description="Translation elongation factor EFTs/EF1B dimerisation" evidence="6">
    <location>
        <begin position="48"/>
        <end position="191"/>
    </location>
</feature>
<dbReference type="Gene3D" id="1.10.286.20">
    <property type="match status" value="1"/>
</dbReference>
<comment type="function">
    <text evidence="5">Associates with the EF-Tu.GDP complex and induces the exchange of GDP to GTP. It remains bound to the aminoacyl-tRNA.EF-Tu.GTP complex up to the GTP hydrolysis stage on the ribosome.</text>
</comment>
<comment type="similarity">
    <text evidence="1 5">Belongs to the EF-Ts family.</text>
</comment>
<dbReference type="InterPro" id="IPR014039">
    <property type="entry name" value="Transl_elong_EFTs/EF1B_dimer"/>
</dbReference>
<dbReference type="FunFam" id="1.10.8.10:FF:000001">
    <property type="entry name" value="Elongation factor Ts"/>
    <property type="match status" value="1"/>
</dbReference>
<dbReference type="SUPFAM" id="SSF54713">
    <property type="entry name" value="Elongation factor Ts (EF-Ts), dimerisation domain"/>
    <property type="match status" value="1"/>
</dbReference>
<dbReference type="HAMAP" id="MF_00050">
    <property type="entry name" value="EF_Ts"/>
    <property type="match status" value="1"/>
</dbReference>
<reference evidence="7 8" key="1">
    <citation type="journal article" date="2016" name="Nat. Commun.">
        <title>Thousands of microbial genomes shed light on interconnected biogeochemical processes in an aquifer system.</title>
        <authorList>
            <person name="Anantharaman K."/>
            <person name="Brown C.T."/>
            <person name="Hug L.A."/>
            <person name="Sharon I."/>
            <person name="Castelle C.J."/>
            <person name="Probst A.J."/>
            <person name="Thomas B.C."/>
            <person name="Singh A."/>
            <person name="Wilkins M.J."/>
            <person name="Karaoz U."/>
            <person name="Brodie E.L."/>
            <person name="Williams K.H."/>
            <person name="Hubbard S.S."/>
            <person name="Banfield J.F."/>
        </authorList>
    </citation>
    <scope>NUCLEOTIDE SEQUENCE [LARGE SCALE GENOMIC DNA]</scope>
</reference>
<dbReference type="InterPro" id="IPR001816">
    <property type="entry name" value="Transl_elong_EFTs/EF1B"/>
</dbReference>
<evidence type="ECO:0000256" key="4">
    <source>
        <dbReference type="ARBA" id="ARBA00022917"/>
    </source>
</evidence>
<dbReference type="Proteomes" id="UP000176800">
    <property type="component" value="Unassembled WGS sequence"/>
</dbReference>
<evidence type="ECO:0000256" key="3">
    <source>
        <dbReference type="ARBA" id="ARBA00022768"/>
    </source>
</evidence>
<dbReference type="CDD" id="cd14275">
    <property type="entry name" value="UBA_EF-Ts"/>
    <property type="match status" value="1"/>
</dbReference>
<organism evidence="7 8">
    <name type="scientific">Candidatus Zambryskibacteria bacterium RIFCSPLOWO2_01_FULL_45_21</name>
    <dbReference type="NCBI Taxonomy" id="1802761"/>
    <lineage>
        <taxon>Bacteria</taxon>
        <taxon>Candidatus Zambryskiibacteriota</taxon>
    </lineage>
</organism>
<dbReference type="Pfam" id="PF00889">
    <property type="entry name" value="EF_TS"/>
    <property type="match status" value="1"/>
</dbReference>
<proteinExistence type="inferred from homology"/>
<dbReference type="PANTHER" id="PTHR11741:SF0">
    <property type="entry name" value="ELONGATION FACTOR TS, MITOCHONDRIAL"/>
    <property type="match status" value="1"/>
</dbReference>
<evidence type="ECO:0000313" key="7">
    <source>
        <dbReference type="EMBL" id="OHB04203.1"/>
    </source>
</evidence>
<keyword evidence="3 5" id="KW-0251">Elongation factor</keyword>
<dbReference type="GO" id="GO:0003746">
    <property type="term" value="F:translation elongation factor activity"/>
    <property type="evidence" value="ECO:0007669"/>
    <property type="project" value="UniProtKB-UniRule"/>
</dbReference>
<dbReference type="Gene3D" id="1.10.8.10">
    <property type="entry name" value="DNA helicase RuvA subunit, C-terminal domain"/>
    <property type="match status" value="1"/>
</dbReference>
<sequence length="194" mass="21824">MITTEQVKELRNKTGVSVMQCRRALEEAGGNIEKAVIILQRKGSDIAEKKANRALKSGAVQSYIHANGSIGAIVELSCETDFVAKNSDFIALAYDIAMHTAATDPQFLKMEDITESVKKQAVEIFEKEVIDKPKDLKEKIIEGKLKAYFGEQVLLDQQFIKNPDMTIRNLINSATQKFGERIEVRRFVRFSTLQ</sequence>